<dbReference type="InterPro" id="IPR001714">
    <property type="entry name" value="Pept_M24_MAP"/>
</dbReference>
<comment type="caution">
    <text evidence="3">The sequence shown here is derived from an EMBL/GenBank/DDBJ whole genome shotgun (WGS) entry which is preliminary data.</text>
</comment>
<proteinExistence type="predicted"/>
<feature type="domain" description="Creatinase N-terminal" evidence="2">
    <location>
        <begin position="14"/>
        <end position="177"/>
    </location>
</feature>
<dbReference type="RefSeq" id="WP_246068873.1">
    <property type="nucleotide sequence ID" value="NZ_JAROBY010000016.1"/>
</dbReference>
<dbReference type="InterPro" id="IPR000994">
    <property type="entry name" value="Pept_M24"/>
</dbReference>
<dbReference type="Gene3D" id="3.90.230.10">
    <property type="entry name" value="Creatinase/methionine aminopeptidase superfamily"/>
    <property type="match status" value="1"/>
</dbReference>
<dbReference type="Gene3D" id="3.40.350.10">
    <property type="entry name" value="Creatinase/prolidase N-terminal domain"/>
    <property type="match status" value="1"/>
</dbReference>
<dbReference type="EMBL" id="JAROBY010000016">
    <property type="protein sequence ID" value="MEB4794204.1"/>
    <property type="molecule type" value="Genomic_DNA"/>
</dbReference>
<dbReference type="Pfam" id="PF01321">
    <property type="entry name" value="Creatinase_N"/>
    <property type="match status" value="1"/>
</dbReference>
<dbReference type="InterPro" id="IPR036005">
    <property type="entry name" value="Creatinase/aminopeptidase-like"/>
</dbReference>
<evidence type="ECO:0000259" key="1">
    <source>
        <dbReference type="Pfam" id="PF00557"/>
    </source>
</evidence>
<evidence type="ECO:0000259" key="2">
    <source>
        <dbReference type="Pfam" id="PF01321"/>
    </source>
</evidence>
<dbReference type="PANTHER" id="PTHR46112:SF2">
    <property type="entry name" value="XAA-PRO AMINOPEPTIDASE P-RELATED"/>
    <property type="match status" value="1"/>
</dbReference>
<evidence type="ECO:0000313" key="4">
    <source>
        <dbReference type="Proteomes" id="UP001355653"/>
    </source>
</evidence>
<dbReference type="PANTHER" id="PTHR46112">
    <property type="entry name" value="AMINOPEPTIDASE"/>
    <property type="match status" value="1"/>
</dbReference>
<dbReference type="Pfam" id="PF00557">
    <property type="entry name" value="Peptidase_M24"/>
    <property type="match status" value="1"/>
</dbReference>
<keyword evidence="4" id="KW-1185">Reference proteome</keyword>
<dbReference type="CDD" id="cd01066">
    <property type="entry name" value="APP_MetAP"/>
    <property type="match status" value="1"/>
</dbReference>
<dbReference type="Proteomes" id="UP001355653">
    <property type="component" value="Unassembled WGS sequence"/>
</dbReference>
<name>A0ABU6D8Y7_9BACL</name>
<dbReference type="PRINTS" id="PR00599">
    <property type="entry name" value="MAPEPTIDASE"/>
</dbReference>
<dbReference type="SUPFAM" id="SSF53092">
    <property type="entry name" value="Creatinase/prolidase N-terminal domain"/>
    <property type="match status" value="1"/>
</dbReference>
<reference evidence="3 4" key="1">
    <citation type="submission" date="2023-03" db="EMBL/GenBank/DDBJ databases">
        <title>Bacillus Genome Sequencing.</title>
        <authorList>
            <person name="Dunlap C."/>
        </authorList>
    </citation>
    <scope>NUCLEOTIDE SEQUENCE [LARGE SCALE GENOMIC DNA]</scope>
    <source>
        <strain evidence="3 4">NRS-1351</strain>
    </source>
</reference>
<dbReference type="InterPro" id="IPR050659">
    <property type="entry name" value="Peptidase_M24B"/>
</dbReference>
<dbReference type="InterPro" id="IPR029149">
    <property type="entry name" value="Creatin/AminoP/Spt16_N"/>
</dbReference>
<organism evidence="3 4">
    <name type="scientific">Paenibacillus chondroitinus</name>
    <dbReference type="NCBI Taxonomy" id="59842"/>
    <lineage>
        <taxon>Bacteria</taxon>
        <taxon>Bacillati</taxon>
        <taxon>Bacillota</taxon>
        <taxon>Bacilli</taxon>
        <taxon>Bacillales</taxon>
        <taxon>Paenibacillaceae</taxon>
        <taxon>Paenibacillus</taxon>
    </lineage>
</organism>
<dbReference type="InterPro" id="IPR000587">
    <property type="entry name" value="Creatinase_N"/>
</dbReference>
<gene>
    <name evidence="3" type="ORF">P5G65_09885</name>
</gene>
<evidence type="ECO:0000313" key="3">
    <source>
        <dbReference type="EMBL" id="MEB4794204.1"/>
    </source>
</evidence>
<accession>A0ABU6D8Y7</accession>
<protein>
    <submittedName>
        <fullName evidence="3">M24 family metallopeptidase</fullName>
    </submittedName>
</protein>
<dbReference type="SUPFAM" id="SSF55920">
    <property type="entry name" value="Creatinase/aminopeptidase"/>
    <property type="match status" value="1"/>
</dbReference>
<sequence>MSHPDEHHLNTIAARARVLMEEKNLDALVASSYENFYYLCGHESTFMYTLRMSEVALAVLFRDPSSKTVIIMNDFEAAGVSSDLPNCELRTYPTWVDVDDPLGLRGGKYEGKRPTGHQAQEMFGLLQKTLAEYGCQAGRIAVELNNMRHSSVATLHQAVPEAELVEAQGLFTALRMIKTTWEIEQLRAACAYAEAGITDAIQSIRQGSTAQDIVHEFRLSLMKDVKGLSARFDMISVGASFAPAHRFDTYPAKTGDVIKFDVGVDVNGYGSDIARTFVLGNPSETISRVYSALKAGHDRLLEIITPGISMQAVFEDAMGVIRRSGLPNYNRGHLGHSAGLSLAAEEPPFLGPSEKTLFQPGMVICLETPYYGYGIGAMMIEDMVLVTTNGCERLNQLSRELVSL</sequence>
<feature type="domain" description="Peptidase M24" evidence="1">
    <location>
        <begin position="184"/>
        <end position="387"/>
    </location>
</feature>